<evidence type="ECO:0000256" key="4">
    <source>
        <dbReference type="ARBA" id="ARBA00023163"/>
    </source>
</evidence>
<dbReference type="PANTHER" id="PTHR30204">
    <property type="entry name" value="REDOX-CYCLING DRUG-SENSING TRANSCRIPTIONAL ACTIVATOR SOXR"/>
    <property type="match status" value="1"/>
</dbReference>
<sequence>MDEKDAKQRTTYRTSEVARELGISVEWLRKGEERGFFPPARRDPTNGHRYYTRKDIEHLRNRRTARNGDGR</sequence>
<dbReference type="InterPro" id="IPR000551">
    <property type="entry name" value="MerR-type_HTH_dom"/>
</dbReference>
<dbReference type="AlphaFoldDB" id="A0A6G8PTI0"/>
<dbReference type="Gene3D" id="1.10.1660.10">
    <property type="match status" value="1"/>
</dbReference>
<accession>A0A6G8PTI0</accession>
<evidence type="ECO:0000313" key="8">
    <source>
        <dbReference type="Proteomes" id="UP000502706"/>
    </source>
</evidence>
<dbReference type="SUPFAM" id="SSF46955">
    <property type="entry name" value="Putative DNA-binding domain"/>
    <property type="match status" value="1"/>
</dbReference>
<evidence type="ECO:0000256" key="5">
    <source>
        <dbReference type="SAM" id="MobiDB-lite"/>
    </source>
</evidence>
<keyword evidence="8" id="KW-1185">Reference proteome</keyword>
<dbReference type="GO" id="GO:0003677">
    <property type="term" value="F:DNA binding"/>
    <property type="evidence" value="ECO:0007669"/>
    <property type="project" value="UniProtKB-KW"/>
</dbReference>
<keyword evidence="4" id="KW-0804">Transcription</keyword>
<evidence type="ECO:0000259" key="6">
    <source>
        <dbReference type="PROSITE" id="PS50937"/>
    </source>
</evidence>
<feature type="compositionally biased region" description="Basic and acidic residues" evidence="5">
    <location>
        <begin position="34"/>
        <end position="59"/>
    </location>
</feature>
<keyword evidence="1" id="KW-0678">Repressor</keyword>
<dbReference type="SMART" id="SM00422">
    <property type="entry name" value="HTH_MERR"/>
    <property type="match status" value="1"/>
</dbReference>
<evidence type="ECO:0000313" key="7">
    <source>
        <dbReference type="EMBL" id="QIN77507.1"/>
    </source>
</evidence>
<reference evidence="7 8" key="1">
    <citation type="submission" date="2019-10" db="EMBL/GenBank/DDBJ databases">
        <title>Rubrobacter sp nov SCSIO 52915 isolated from a deep-sea sediment in the South China Sea.</title>
        <authorList>
            <person name="Chen R.W."/>
        </authorList>
    </citation>
    <scope>NUCLEOTIDE SEQUENCE [LARGE SCALE GENOMIC DNA]</scope>
    <source>
        <strain evidence="7 8">SCSIO 52915</strain>
    </source>
</reference>
<dbReference type="PROSITE" id="PS50937">
    <property type="entry name" value="HTH_MERR_2"/>
    <property type="match status" value="1"/>
</dbReference>
<name>A0A6G8PTI0_9ACTN</name>
<dbReference type="InterPro" id="IPR009061">
    <property type="entry name" value="DNA-bd_dom_put_sf"/>
</dbReference>
<keyword evidence="3" id="KW-0238">DNA-binding</keyword>
<dbReference type="EMBL" id="CP045121">
    <property type="protein sequence ID" value="QIN77507.1"/>
    <property type="molecule type" value="Genomic_DNA"/>
</dbReference>
<proteinExistence type="predicted"/>
<evidence type="ECO:0000256" key="2">
    <source>
        <dbReference type="ARBA" id="ARBA00023015"/>
    </source>
</evidence>
<dbReference type="Proteomes" id="UP000502706">
    <property type="component" value="Chromosome"/>
</dbReference>
<gene>
    <name evidence="7" type="ORF">GBA65_02190</name>
</gene>
<dbReference type="GO" id="GO:0003700">
    <property type="term" value="F:DNA-binding transcription factor activity"/>
    <property type="evidence" value="ECO:0007669"/>
    <property type="project" value="InterPro"/>
</dbReference>
<dbReference type="PANTHER" id="PTHR30204:SF69">
    <property type="entry name" value="MERR-FAMILY TRANSCRIPTIONAL REGULATOR"/>
    <property type="match status" value="1"/>
</dbReference>
<dbReference type="Pfam" id="PF13411">
    <property type="entry name" value="MerR_1"/>
    <property type="match status" value="1"/>
</dbReference>
<dbReference type="InterPro" id="IPR047057">
    <property type="entry name" value="MerR_fam"/>
</dbReference>
<evidence type="ECO:0000256" key="1">
    <source>
        <dbReference type="ARBA" id="ARBA00022491"/>
    </source>
</evidence>
<keyword evidence="2" id="KW-0805">Transcription regulation</keyword>
<feature type="region of interest" description="Disordered" evidence="5">
    <location>
        <begin position="34"/>
        <end position="71"/>
    </location>
</feature>
<dbReference type="KEGG" id="rmar:GBA65_02190"/>
<protein>
    <submittedName>
        <fullName evidence="7">MerR family transcriptional regulator</fullName>
    </submittedName>
</protein>
<feature type="domain" description="HTH merR-type" evidence="6">
    <location>
        <begin position="11"/>
        <end position="71"/>
    </location>
</feature>
<dbReference type="RefSeq" id="WP_166395188.1">
    <property type="nucleotide sequence ID" value="NZ_CP045121.1"/>
</dbReference>
<organism evidence="7 8">
    <name type="scientific">Rubrobacter marinus</name>
    <dbReference type="NCBI Taxonomy" id="2653852"/>
    <lineage>
        <taxon>Bacteria</taxon>
        <taxon>Bacillati</taxon>
        <taxon>Actinomycetota</taxon>
        <taxon>Rubrobacteria</taxon>
        <taxon>Rubrobacterales</taxon>
        <taxon>Rubrobacteraceae</taxon>
        <taxon>Rubrobacter</taxon>
    </lineage>
</organism>
<evidence type="ECO:0000256" key="3">
    <source>
        <dbReference type="ARBA" id="ARBA00023125"/>
    </source>
</evidence>